<feature type="domain" description="Globin" evidence="6">
    <location>
        <begin position="48"/>
        <end position="194"/>
    </location>
</feature>
<keyword evidence="4" id="KW-0408">Iron</keyword>
<dbReference type="InterPro" id="IPR012292">
    <property type="entry name" value="Globin/Proto"/>
</dbReference>
<proteinExistence type="inferred from homology"/>
<protein>
    <submittedName>
        <fullName evidence="8">GLOBIN domain-containing protein</fullName>
    </submittedName>
</protein>
<keyword evidence="5" id="KW-0813">Transport</keyword>
<evidence type="ECO:0000256" key="1">
    <source>
        <dbReference type="ARBA" id="ARBA00011245"/>
    </source>
</evidence>
<dbReference type="GO" id="GO:0020037">
    <property type="term" value="F:heme binding"/>
    <property type="evidence" value="ECO:0007669"/>
    <property type="project" value="InterPro"/>
</dbReference>
<evidence type="ECO:0000313" key="7">
    <source>
        <dbReference type="Proteomes" id="UP000038045"/>
    </source>
</evidence>
<keyword evidence="7" id="KW-1185">Reference proteome</keyword>
<reference evidence="8" key="1">
    <citation type="submission" date="2017-02" db="UniProtKB">
        <authorList>
            <consortium name="WormBaseParasite"/>
        </authorList>
    </citation>
    <scope>IDENTIFICATION</scope>
</reference>
<accession>A0A0N4ZHE5</accession>
<evidence type="ECO:0000259" key="6">
    <source>
        <dbReference type="PROSITE" id="PS01033"/>
    </source>
</evidence>
<dbReference type="Gene3D" id="1.10.490.10">
    <property type="entry name" value="Globins"/>
    <property type="match status" value="1"/>
</dbReference>
<dbReference type="AlphaFoldDB" id="A0A0N4ZHE5"/>
<dbReference type="SUPFAM" id="SSF46458">
    <property type="entry name" value="Globin-like"/>
    <property type="match status" value="1"/>
</dbReference>
<dbReference type="GO" id="GO:0005344">
    <property type="term" value="F:oxygen carrier activity"/>
    <property type="evidence" value="ECO:0007669"/>
    <property type="project" value="UniProtKB-KW"/>
</dbReference>
<dbReference type="GO" id="GO:0016491">
    <property type="term" value="F:oxidoreductase activity"/>
    <property type="evidence" value="ECO:0007669"/>
    <property type="project" value="UniProtKB-ARBA"/>
</dbReference>
<organism evidence="7 8">
    <name type="scientific">Parastrongyloides trichosuri</name>
    <name type="common">Possum-specific nematode worm</name>
    <dbReference type="NCBI Taxonomy" id="131310"/>
    <lineage>
        <taxon>Eukaryota</taxon>
        <taxon>Metazoa</taxon>
        <taxon>Ecdysozoa</taxon>
        <taxon>Nematoda</taxon>
        <taxon>Chromadorea</taxon>
        <taxon>Rhabditida</taxon>
        <taxon>Tylenchina</taxon>
        <taxon>Panagrolaimomorpha</taxon>
        <taxon>Strongyloidoidea</taxon>
        <taxon>Strongyloididae</taxon>
        <taxon>Parastrongyloides</taxon>
    </lineage>
</organism>
<name>A0A0N4ZHE5_PARTI</name>
<dbReference type="GO" id="GO:0019825">
    <property type="term" value="F:oxygen binding"/>
    <property type="evidence" value="ECO:0007669"/>
    <property type="project" value="InterPro"/>
</dbReference>
<keyword evidence="2 5" id="KW-0349">Heme</keyword>
<evidence type="ECO:0000256" key="5">
    <source>
        <dbReference type="RuleBase" id="RU000356"/>
    </source>
</evidence>
<keyword evidence="3" id="KW-0479">Metal-binding</keyword>
<evidence type="ECO:0000256" key="2">
    <source>
        <dbReference type="ARBA" id="ARBA00022617"/>
    </source>
</evidence>
<sequence length="212" mass="24968">MYKKLSYKPHKECPAKNRNNETNDDSLEKDLTGEIILKDINVKDDIINISEKDSKIIKETYEIYKKNGVDNTLKVFIRMFIEHPEYKVIWPQFREIPDSSFILSSALRKHAEVYVAGLSIIIDNIEDKEKMKILIKKIALAHVKWTIKKCHVDNMLPEILYVLKEIVPNYNKEVECAWTILYNIIGDLLEEFKKDHKKNKNYFGNTSFSNEK</sequence>
<dbReference type="InterPro" id="IPR000971">
    <property type="entry name" value="Globin"/>
</dbReference>
<dbReference type="Pfam" id="PF00042">
    <property type="entry name" value="Globin"/>
    <property type="match status" value="1"/>
</dbReference>
<evidence type="ECO:0000313" key="8">
    <source>
        <dbReference type="WBParaSite" id="PTRK_0000734300.1"/>
    </source>
</evidence>
<dbReference type="STRING" id="131310.A0A0N4ZHE5"/>
<evidence type="ECO:0000256" key="3">
    <source>
        <dbReference type="ARBA" id="ARBA00022723"/>
    </source>
</evidence>
<dbReference type="PANTHER" id="PTHR46783">
    <property type="entry name" value="CYTOGLOBIN"/>
    <property type="match status" value="1"/>
</dbReference>
<dbReference type="CDD" id="cd01040">
    <property type="entry name" value="Mb-like"/>
    <property type="match status" value="1"/>
</dbReference>
<dbReference type="GO" id="GO:0005506">
    <property type="term" value="F:iron ion binding"/>
    <property type="evidence" value="ECO:0007669"/>
    <property type="project" value="InterPro"/>
</dbReference>
<evidence type="ECO:0000256" key="4">
    <source>
        <dbReference type="ARBA" id="ARBA00023004"/>
    </source>
</evidence>
<comment type="subunit">
    <text evidence="1">Monomer.</text>
</comment>
<dbReference type="InterPro" id="IPR044399">
    <property type="entry name" value="Mb-like_M"/>
</dbReference>
<dbReference type="WBParaSite" id="PTRK_0000734300.1">
    <property type="protein sequence ID" value="PTRK_0000734300.1"/>
    <property type="gene ID" value="PTRK_0000734300"/>
</dbReference>
<dbReference type="PANTHER" id="PTHR46783:SF1">
    <property type="entry name" value="CYTOGLOBIN-1-RELATED"/>
    <property type="match status" value="1"/>
</dbReference>
<dbReference type="Proteomes" id="UP000038045">
    <property type="component" value="Unplaced"/>
</dbReference>
<comment type="similarity">
    <text evidence="5">Belongs to the globin family.</text>
</comment>
<dbReference type="InterPro" id="IPR009050">
    <property type="entry name" value="Globin-like_sf"/>
</dbReference>
<dbReference type="InterPro" id="IPR013314">
    <property type="entry name" value="Globin_lamprey/hagfish"/>
</dbReference>
<dbReference type="PROSITE" id="PS01033">
    <property type="entry name" value="GLOBIN"/>
    <property type="match status" value="1"/>
</dbReference>
<keyword evidence="5" id="KW-0561">Oxygen transport</keyword>